<reference evidence="2 3" key="1">
    <citation type="journal article" date="2021" name="BMC Genomics">
        <title>Datura genome reveals duplications of psychoactive alkaloid biosynthetic genes and high mutation rate following tissue culture.</title>
        <authorList>
            <person name="Rajewski A."/>
            <person name="Carter-House D."/>
            <person name="Stajich J."/>
            <person name="Litt A."/>
        </authorList>
    </citation>
    <scope>NUCLEOTIDE SEQUENCE [LARGE SCALE GENOMIC DNA]</scope>
    <source>
        <strain evidence="2">AR-01</strain>
    </source>
</reference>
<evidence type="ECO:0000313" key="2">
    <source>
        <dbReference type="EMBL" id="MCD7461193.1"/>
    </source>
</evidence>
<comment type="caution">
    <text evidence="2">The sequence shown here is derived from an EMBL/GenBank/DDBJ whole genome shotgun (WGS) entry which is preliminary data.</text>
</comment>
<dbReference type="EMBL" id="JACEIK010000705">
    <property type="protein sequence ID" value="MCD7461193.1"/>
    <property type="molecule type" value="Genomic_DNA"/>
</dbReference>
<sequence length="95" mass="10579">EGSGKSTRSPQVLKGYNARTDKSNGVPLAEPNGTITPGMRSISSKMNFNMLVEESTDLRVIREKITMNLVESTRKSIQAQLNSVEEVQIWIEEEP</sequence>
<feature type="non-terminal residue" evidence="2">
    <location>
        <position position="95"/>
    </location>
</feature>
<evidence type="ECO:0000313" key="3">
    <source>
        <dbReference type="Proteomes" id="UP000823775"/>
    </source>
</evidence>
<accession>A0ABS8SQZ8</accession>
<keyword evidence="3" id="KW-1185">Reference proteome</keyword>
<feature type="compositionally biased region" description="Polar residues" evidence="1">
    <location>
        <begin position="1"/>
        <end position="10"/>
    </location>
</feature>
<protein>
    <submittedName>
        <fullName evidence="2">Uncharacterized protein</fullName>
    </submittedName>
</protein>
<evidence type="ECO:0000256" key="1">
    <source>
        <dbReference type="SAM" id="MobiDB-lite"/>
    </source>
</evidence>
<gene>
    <name evidence="2" type="ORF">HAX54_045486</name>
</gene>
<organism evidence="2 3">
    <name type="scientific">Datura stramonium</name>
    <name type="common">Jimsonweed</name>
    <name type="synonym">Common thornapple</name>
    <dbReference type="NCBI Taxonomy" id="4076"/>
    <lineage>
        <taxon>Eukaryota</taxon>
        <taxon>Viridiplantae</taxon>
        <taxon>Streptophyta</taxon>
        <taxon>Embryophyta</taxon>
        <taxon>Tracheophyta</taxon>
        <taxon>Spermatophyta</taxon>
        <taxon>Magnoliopsida</taxon>
        <taxon>eudicotyledons</taxon>
        <taxon>Gunneridae</taxon>
        <taxon>Pentapetalae</taxon>
        <taxon>asterids</taxon>
        <taxon>lamiids</taxon>
        <taxon>Solanales</taxon>
        <taxon>Solanaceae</taxon>
        <taxon>Solanoideae</taxon>
        <taxon>Datureae</taxon>
        <taxon>Datura</taxon>
    </lineage>
</organism>
<proteinExistence type="predicted"/>
<name>A0ABS8SQZ8_DATST</name>
<feature type="non-terminal residue" evidence="2">
    <location>
        <position position="1"/>
    </location>
</feature>
<dbReference type="Proteomes" id="UP000823775">
    <property type="component" value="Unassembled WGS sequence"/>
</dbReference>
<feature type="region of interest" description="Disordered" evidence="1">
    <location>
        <begin position="1"/>
        <end position="38"/>
    </location>
</feature>